<feature type="signal peptide" evidence="4">
    <location>
        <begin position="1"/>
        <end position="29"/>
    </location>
</feature>
<dbReference type="InterPro" id="IPR001258">
    <property type="entry name" value="NHL_repeat"/>
</dbReference>
<dbReference type="SUPFAM" id="SSF48452">
    <property type="entry name" value="TPR-like"/>
    <property type="match status" value="1"/>
</dbReference>
<keyword evidence="3" id="KW-0472">Membrane</keyword>
<reference evidence="5 6" key="1">
    <citation type="submission" date="2020-08" db="EMBL/GenBank/DDBJ databases">
        <title>Cohnella phylogeny.</title>
        <authorList>
            <person name="Dunlap C."/>
        </authorList>
    </citation>
    <scope>NUCLEOTIDE SEQUENCE [LARGE SCALE GENOMIC DNA]</scope>
    <source>
        <strain evidence="5 6">DSM 25239</strain>
    </source>
</reference>
<protein>
    <submittedName>
        <fullName evidence="5">NHL repeat-containing protein</fullName>
    </submittedName>
</protein>
<dbReference type="PROSITE" id="PS51125">
    <property type="entry name" value="NHL"/>
    <property type="match status" value="1"/>
</dbReference>
<dbReference type="InterPro" id="IPR050952">
    <property type="entry name" value="TRIM-NHL_E3_ligases"/>
</dbReference>
<dbReference type="CDD" id="cd05819">
    <property type="entry name" value="NHL"/>
    <property type="match status" value="1"/>
</dbReference>
<dbReference type="Gene3D" id="2.120.10.30">
    <property type="entry name" value="TolB, C-terminal domain"/>
    <property type="match status" value="1"/>
</dbReference>
<evidence type="ECO:0000256" key="3">
    <source>
        <dbReference type="SAM" id="Phobius"/>
    </source>
</evidence>
<accession>A0A841U084</accession>
<name>A0A841U084_9BACL</name>
<keyword evidence="6" id="KW-1185">Reference proteome</keyword>
<keyword evidence="1" id="KW-0677">Repeat</keyword>
<keyword evidence="3" id="KW-1133">Transmembrane helix</keyword>
<evidence type="ECO:0000256" key="2">
    <source>
        <dbReference type="PROSITE-ProRule" id="PRU00504"/>
    </source>
</evidence>
<proteinExistence type="predicted"/>
<dbReference type="PANTHER" id="PTHR24104">
    <property type="entry name" value="E3 UBIQUITIN-PROTEIN LIGASE NHLRC1-RELATED"/>
    <property type="match status" value="1"/>
</dbReference>
<dbReference type="Pfam" id="PF01436">
    <property type="entry name" value="NHL"/>
    <property type="match status" value="1"/>
</dbReference>
<sequence>MITTNWIRAIAASTALTIACLVFSGYAKAAVPYIGYTYDGWGDRVWSPVPYVPDRVVEGEDLGIGRFNNPDDMFVSEDKHVYVADTDNNRIVEMNERYEFVRSIDKFTHQGKEDSLLKPRGVYVTPEGDIYVADTGNHRVVRLKQGGEEADLVILAPKSEYFADDYVFDPKKIAVDSAGRILVIADRVFDGIMEFDGQGVFRNFFGANRVTYNPADYFWKRYFATKAQKERMVQFVPTEYTNLALDDIDFVFTTNAERNGTPIKRLNPSGTDVLLRQGFSNPIGDLKADSRGPSTLVDISVGPDGTYSALDIVRGRIFTYDSEGRLLYVFGHDGNRVGTFKTPSAIERMGDAIVVLDKELARLTTFKVSEFGRLVNEAVHNHYIGNEKRAAELWREVLSLNENYEIAYSGISKADFRAGEYKRAAKEAKFALDRNAYSKAYKHLRTGVLKQHFNAILTTILALAAAWIAWKQIRKFRRRRGGISHVDRTP</sequence>
<dbReference type="SUPFAM" id="SSF101898">
    <property type="entry name" value="NHL repeat"/>
    <property type="match status" value="1"/>
</dbReference>
<comment type="caution">
    <text evidence="5">The sequence shown here is derived from an EMBL/GenBank/DDBJ whole genome shotgun (WGS) entry which is preliminary data.</text>
</comment>
<evidence type="ECO:0000313" key="5">
    <source>
        <dbReference type="EMBL" id="MBB6691763.1"/>
    </source>
</evidence>
<dbReference type="RefSeq" id="WP_185135758.1">
    <property type="nucleotide sequence ID" value="NZ_JACJVR010000038.1"/>
</dbReference>
<dbReference type="InterPro" id="IPR011042">
    <property type="entry name" value="6-blade_b-propeller_TolB-like"/>
</dbReference>
<dbReference type="EMBL" id="JACJVR010000038">
    <property type="protein sequence ID" value="MBB6691763.1"/>
    <property type="molecule type" value="Genomic_DNA"/>
</dbReference>
<dbReference type="Proteomes" id="UP000553776">
    <property type="component" value="Unassembled WGS sequence"/>
</dbReference>
<evidence type="ECO:0000256" key="1">
    <source>
        <dbReference type="ARBA" id="ARBA00022737"/>
    </source>
</evidence>
<keyword evidence="3" id="KW-0812">Transmembrane</keyword>
<dbReference type="PANTHER" id="PTHR24104:SF25">
    <property type="entry name" value="PROTEIN LIN-41"/>
    <property type="match status" value="1"/>
</dbReference>
<dbReference type="InterPro" id="IPR011990">
    <property type="entry name" value="TPR-like_helical_dom_sf"/>
</dbReference>
<evidence type="ECO:0000313" key="6">
    <source>
        <dbReference type="Proteomes" id="UP000553776"/>
    </source>
</evidence>
<gene>
    <name evidence="5" type="ORF">H7B90_10175</name>
</gene>
<dbReference type="AlphaFoldDB" id="A0A841U084"/>
<evidence type="ECO:0000256" key="4">
    <source>
        <dbReference type="SAM" id="SignalP"/>
    </source>
</evidence>
<keyword evidence="4" id="KW-0732">Signal</keyword>
<dbReference type="GO" id="GO:0008270">
    <property type="term" value="F:zinc ion binding"/>
    <property type="evidence" value="ECO:0007669"/>
    <property type="project" value="UniProtKB-KW"/>
</dbReference>
<feature type="transmembrane region" description="Helical" evidence="3">
    <location>
        <begin position="452"/>
        <end position="470"/>
    </location>
</feature>
<feature type="repeat" description="NHL" evidence="2">
    <location>
        <begin position="106"/>
        <end position="146"/>
    </location>
</feature>
<organism evidence="5 6">
    <name type="scientific">Cohnella xylanilytica</name>
    <dbReference type="NCBI Taxonomy" id="557555"/>
    <lineage>
        <taxon>Bacteria</taxon>
        <taxon>Bacillati</taxon>
        <taxon>Bacillota</taxon>
        <taxon>Bacilli</taxon>
        <taxon>Bacillales</taxon>
        <taxon>Paenibacillaceae</taxon>
        <taxon>Cohnella</taxon>
    </lineage>
</organism>
<feature type="chain" id="PRO_5033011176" evidence="4">
    <location>
        <begin position="30"/>
        <end position="490"/>
    </location>
</feature>